<dbReference type="EMBL" id="VNHM01000004">
    <property type="protein sequence ID" value="TYO96484.1"/>
    <property type="molecule type" value="Genomic_DNA"/>
</dbReference>
<feature type="transmembrane region" description="Helical" evidence="1">
    <location>
        <begin position="20"/>
        <end position="39"/>
    </location>
</feature>
<sequence length="312" mass="36144">MTMKQQYILQEQEQPASHIVKLLSVVLAVLFMVGTFMLIRVPGGIKGYLYGFFREIARAQTLLRTHGWQHAEDDYLIIRYRGDQEGAELVQETTRLFYQRICDDFNFTPARKIPIIIHASREELNASFGWPASENAMGVYWGGVIRVLAPRAWINEDDPEAMKRIFWQAGPMAHEMTHLVLDYVARGNYPRWFTEGLAQYEEYKITGFLFSQPPGIWDRGLYPLERMDRNFDALLDQTLAYRQSLSAVEYIVAVYGEDGLHKIINNLAQGKNFHDSMIQALGTTPEQFENGWHTWLSGELNQPLYIKREDKV</sequence>
<keyword evidence="1" id="KW-0812">Transmembrane</keyword>
<evidence type="ECO:0000313" key="4">
    <source>
        <dbReference type="Proteomes" id="UP000323166"/>
    </source>
</evidence>
<accession>A0A5S4ZUL4</accession>
<keyword evidence="1" id="KW-0472">Membrane</keyword>
<dbReference type="AlphaFoldDB" id="A0A5S4ZUL4"/>
<dbReference type="RefSeq" id="WP_166510994.1">
    <property type="nucleotide sequence ID" value="NZ_VNHM01000004.1"/>
</dbReference>
<keyword evidence="4" id="KW-1185">Reference proteome</keyword>
<reference evidence="3 4" key="1">
    <citation type="submission" date="2019-07" db="EMBL/GenBank/DDBJ databases">
        <title>Genomic Encyclopedia of Type Strains, Phase I: the one thousand microbial genomes (KMG-I) project.</title>
        <authorList>
            <person name="Kyrpides N."/>
        </authorList>
    </citation>
    <scope>NUCLEOTIDE SEQUENCE [LARGE SCALE GENOMIC DNA]</scope>
    <source>
        <strain evidence="3 4">DSM 6562</strain>
    </source>
</reference>
<gene>
    <name evidence="3" type="ORF">LX24_00952</name>
</gene>
<dbReference type="InterPro" id="IPR039568">
    <property type="entry name" value="Peptidase_MA-like_dom"/>
</dbReference>
<protein>
    <recommendedName>
        <fullName evidence="2">Peptidase MA-like domain-containing protein</fullName>
    </recommendedName>
</protein>
<name>A0A5S4ZUL4_9FIRM</name>
<evidence type="ECO:0000313" key="3">
    <source>
        <dbReference type="EMBL" id="TYO96484.1"/>
    </source>
</evidence>
<feature type="domain" description="Peptidase MA-like" evidence="2">
    <location>
        <begin position="164"/>
        <end position="297"/>
    </location>
</feature>
<organism evidence="3 4">
    <name type="scientific">Desulfallas thermosapovorans DSM 6562</name>
    <dbReference type="NCBI Taxonomy" id="1121431"/>
    <lineage>
        <taxon>Bacteria</taxon>
        <taxon>Bacillati</taxon>
        <taxon>Bacillota</taxon>
        <taxon>Clostridia</taxon>
        <taxon>Eubacteriales</taxon>
        <taxon>Desulfallaceae</taxon>
        <taxon>Desulfallas</taxon>
    </lineage>
</organism>
<evidence type="ECO:0000256" key="1">
    <source>
        <dbReference type="SAM" id="Phobius"/>
    </source>
</evidence>
<dbReference type="Pfam" id="PF13485">
    <property type="entry name" value="Peptidase_MA_2"/>
    <property type="match status" value="1"/>
</dbReference>
<dbReference type="Proteomes" id="UP000323166">
    <property type="component" value="Unassembled WGS sequence"/>
</dbReference>
<proteinExistence type="predicted"/>
<keyword evidence="1" id="KW-1133">Transmembrane helix</keyword>
<evidence type="ECO:0000259" key="2">
    <source>
        <dbReference type="Pfam" id="PF13485"/>
    </source>
</evidence>
<comment type="caution">
    <text evidence="3">The sequence shown here is derived from an EMBL/GenBank/DDBJ whole genome shotgun (WGS) entry which is preliminary data.</text>
</comment>